<proteinExistence type="predicted"/>
<feature type="region of interest" description="Disordered" evidence="1">
    <location>
        <begin position="31"/>
        <end position="52"/>
    </location>
</feature>
<dbReference type="GO" id="GO:0005684">
    <property type="term" value="C:U2-type spliceosomal complex"/>
    <property type="evidence" value="ECO:0007669"/>
    <property type="project" value="TreeGrafter"/>
</dbReference>
<dbReference type="AlphaFoldDB" id="A0A8D8RU07"/>
<feature type="compositionally biased region" description="Basic and acidic residues" evidence="1">
    <location>
        <begin position="10"/>
        <end position="20"/>
    </location>
</feature>
<sequence>MTLSTMSSNHNEEKIGKLEDEALKRKERLAALKRKTKDESKDKDQTEEAKKRAKFRSYLPLDEELKTTAVLPQAKPGDVESIVKEELEAGKSTVVIDEVDLTKLAPRKPDWDLKRDLSKKLEKLHKRQQKAIAELIRERLKSGLTQTYDLATRVTLGANANRKLDVEEED</sequence>
<dbReference type="PANTHER" id="PTHR31551:SF1">
    <property type="entry name" value="COILED-COIL DOMAIN-CONTAINING PROTEIN 12"/>
    <property type="match status" value="1"/>
</dbReference>
<dbReference type="GO" id="GO:0071014">
    <property type="term" value="C:post-mRNA release spliceosomal complex"/>
    <property type="evidence" value="ECO:0007669"/>
    <property type="project" value="TreeGrafter"/>
</dbReference>
<accession>A0A8D8RU07</accession>
<dbReference type="Pfam" id="PF08315">
    <property type="entry name" value="cwf18"/>
    <property type="match status" value="1"/>
</dbReference>
<dbReference type="InterPro" id="IPR013169">
    <property type="entry name" value="mRNA_splic_Cwf18-like"/>
</dbReference>
<feature type="compositionally biased region" description="Basic and acidic residues" evidence="1">
    <location>
        <begin position="31"/>
        <end position="50"/>
    </location>
</feature>
<protein>
    <submittedName>
        <fullName evidence="2">Coiled-coil domain-containing protein 12</fullName>
    </submittedName>
</protein>
<reference evidence="2" key="1">
    <citation type="submission" date="2021-05" db="EMBL/GenBank/DDBJ databases">
        <authorList>
            <person name="Alioto T."/>
            <person name="Alioto T."/>
            <person name="Gomez Garrido J."/>
        </authorList>
    </citation>
    <scope>NUCLEOTIDE SEQUENCE</scope>
</reference>
<feature type="region of interest" description="Disordered" evidence="1">
    <location>
        <begin position="1"/>
        <end position="20"/>
    </location>
</feature>
<evidence type="ECO:0000313" key="2">
    <source>
        <dbReference type="EMBL" id="CAG6657280.1"/>
    </source>
</evidence>
<organism evidence="2">
    <name type="scientific">Cacopsylla melanoneura</name>
    <dbReference type="NCBI Taxonomy" id="428564"/>
    <lineage>
        <taxon>Eukaryota</taxon>
        <taxon>Metazoa</taxon>
        <taxon>Ecdysozoa</taxon>
        <taxon>Arthropoda</taxon>
        <taxon>Hexapoda</taxon>
        <taxon>Insecta</taxon>
        <taxon>Pterygota</taxon>
        <taxon>Neoptera</taxon>
        <taxon>Paraneoptera</taxon>
        <taxon>Hemiptera</taxon>
        <taxon>Sternorrhyncha</taxon>
        <taxon>Psylloidea</taxon>
        <taxon>Psyllidae</taxon>
        <taxon>Psyllinae</taxon>
        <taxon>Cacopsylla</taxon>
    </lineage>
</organism>
<dbReference type="PANTHER" id="PTHR31551">
    <property type="entry name" value="PRE-MRNA-SPLICING FACTOR CWF18"/>
    <property type="match status" value="1"/>
</dbReference>
<evidence type="ECO:0000256" key="1">
    <source>
        <dbReference type="SAM" id="MobiDB-lite"/>
    </source>
</evidence>
<dbReference type="EMBL" id="HBUF01187794">
    <property type="protein sequence ID" value="CAG6657280.1"/>
    <property type="molecule type" value="Transcribed_RNA"/>
</dbReference>
<name>A0A8D8RU07_9HEMI</name>